<comment type="caution">
    <text evidence="2">The sequence shown here is derived from an EMBL/GenBank/DDBJ whole genome shotgun (WGS) entry which is preliminary data.</text>
</comment>
<reference evidence="2 3" key="1">
    <citation type="submission" date="2023-03" db="EMBL/GenBank/DDBJ databases">
        <title>Bacillus Genome Sequencing.</title>
        <authorList>
            <person name="Dunlap C."/>
        </authorList>
    </citation>
    <scope>NUCLEOTIDE SEQUENCE [LARGE SCALE GENOMIC DNA]</scope>
    <source>
        <strain evidence="2 3">NRS-1717</strain>
    </source>
</reference>
<gene>
    <name evidence="2" type="ORF">P9271_20630</name>
</gene>
<name>A0ABU6P3R7_9BACI</name>
<dbReference type="InterPro" id="IPR014966">
    <property type="entry name" value="FRG-dom"/>
</dbReference>
<protein>
    <submittedName>
        <fullName evidence="2">FRG domain-containing protein</fullName>
    </submittedName>
</protein>
<dbReference type="RefSeq" id="WP_328015837.1">
    <property type="nucleotide sequence ID" value="NZ_JARTFS010000018.1"/>
</dbReference>
<dbReference type="SMART" id="SM00901">
    <property type="entry name" value="FRG"/>
    <property type="match status" value="1"/>
</dbReference>
<accession>A0ABU6P3R7</accession>
<sequence>MEKLEDGSLKAENWLDLQQELFSFQPHEIHGRYRSTFAYRGVDSSKFELETSLMRIKNTEMEPHLLRNFNKYARSTIKDNQNNWELLAVAQHYGLPTRLLDWSFSPYVALHFATSDISRFKEDGAVWCLDIVKVHEKLPSAFKDALEKEKSYVFTVDMLNDVTDDLNKFDSSKGDEDDFIICLEPPSIDERIVNQYAMFSLMTNSNRKLNDWLVSYPEYYKKIIIPSSLKLEIRDKLDQANINERMIYPGLQGISAWLKRYCTNIELMRS</sequence>
<organism evidence="2 3">
    <name type="scientific">Metabacillus fastidiosus</name>
    <dbReference type="NCBI Taxonomy" id="1458"/>
    <lineage>
        <taxon>Bacteria</taxon>
        <taxon>Bacillati</taxon>
        <taxon>Bacillota</taxon>
        <taxon>Bacilli</taxon>
        <taxon>Bacillales</taxon>
        <taxon>Bacillaceae</taxon>
        <taxon>Metabacillus</taxon>
    </lineage>
</organism>
<feature type="domain" description="FRG" evidence="1">
    <location>
        <begin position="33"/>
        <end position="127"/>
    </location>
</feature>
<proteinExistence type="predicted"/>
<evidence type="ECO:0000259" key="1">
    <source>
        <dbReference type="SMART" id="SM00901"/>
    </source>
</evidence>
<dbReference type="EMBL" id="JARTFS010000018">
    <property type="protein sequence ID" value="MED4403720.1"/>
    <property type="molecule type" value="Genomic_DNA"/>
</dbReference>
<keyword evidence="3" id="KW-1185">Reference proteome</keyword>
<dbReference type="Pfam" id="PF08867">
    <property type="entry name" value="FRG"/>
    <property type="match status" value="1"/>
</dbReference>
<evidence type="ECO:0000313" key="3">
    <source>
        <dbReference type="Proteomes" id="UP001342826"/>
    </source>
</evidence>
<evidence type="ECO:0000313" key="2">
    <source>
        <dbReference type="EMBL" id="MED4403720.1"/>
    </source>
</evidence>
<dbReference type="Proteomes" id="UP001342826">
    <property type="component" value="Unassembled WGS sequence"/>
</dbReference>